<gene>
    <name evidence="2" type="ORF">LCGC14_2952140</name>
</gene>
<comment type="caution">
    <text evidence="2">The sequence shown here is derived from an EMBL/GenBank/DDBJ whole genome shotgun (WGS) entry which is preliminary data.</text>
</comment>
<protein>
    <submittedName>
        <fullName evidence="2">Uncharacterized protein</fullName>
    </submittedName>
</protein>
<feature type="region of interest" description="Disordered" evidence="1">
    <location>
        <begin position="1"/>
        <end position="35"/>
    </location>
</feature>
<evidence type="ECO:0000313" key="2">
    <source>
        <dbReference type="EMBL" id="KKK67630.1"/>
    </source>
</evidence>
<dbReference type="AlphaFoldDB" id="A0A0F8Y238"/>
<accession>A0A0F8Y238</accession>
<organism evidence="2">
    <name type="scientific">marine sediment metagenome</name>
    <dbReference type="NCBI Taxonomy" id="412755"/>
    <lineage>
        <taxon>unclassified sequences</taxon>
        <taxon>metagenomes</taxon>
        <taxon>ecological metagenomes</taxon>
    </lineage>
</organism>
<name>A0A0F8Y238_9ZZZZ</name>
<sequence length="103" mass="11785">MMAEVKAEDTLALGVARKDSPPAKVQQSRDPDPLSESSLVAYFSAMKQIADEHRKPREAIWDSAWGIYNNEYDWSEKAWWQHKVPISKVRPSVDRAVALFRKA</sequence>
<reference evidence="2" key="1">
    <citation type="journal article" date="2015" name="Nature">
        <title>Complex archaea that bridge the gap between prokaryotes and eukaryotes.</title>
        <authorList>
            <person name="Spang A."/>
            <person name="Saw J.H."/>
            <person name="Jorgensen S.L."/>
            <person name="Zaremba-Niedzwiedzka K."/>
            <person name="Martijn J."/>
            <person name="Lind A.E."/>
            <person name="van Eijk R."/>
            <person name="Schleper C."/>
            <person name="Guy L."/>
            <person name="Ettema T.J."/>
        </authorList>
    </citation>
    <scope>NUCLEOTIDE SEQUENCE</scope>
</reference>
<dbReference type="EMBL" id="LAZR01059515">
    <property type="protein sequence ID" value="KKK67630.1"/>
    <property type="molecule type" value="Genomic_DNA"/>
</dbReference>
<feature type="compositionally biased region" description="Basic and acidic residues" evidence="1">
    <location>
        <begin position="16"/>
        <end position="32"/>
    </location>
</feature>
<evidence type="ECO:0000256" key="1">
    <source>
        <dbReference type="SAM" id="MobiDB-lite"/>
    </source>
</evidence>
<feature type="non-terminal residue" evidence="2">
    <location>
        <position position="103"/>
    </location>
</feature>
<proteinExistence type="predicted"/>